<dbReference type="OrthoDB" id="4284170at2"/>
<evidence type="ECO:0000313" key="4">
    <source>
        <dbReference type="EMBL" id="MPY57363.1"/>
    </source>
</evidence>
<gene>
    <name evidence="4" type="ORF">FNH08_09385</name>
</gene>
<accession>A0A5N8XCW9</accession>
<name>A0A5N8XCW9_9ACTN</name>
<dbReference type="NCBIfam" id="TIGR00377">
    <property type="entry name" value="ant_ant_sig"/>
    <property type="match status" value="1"/>
</dbReference>
<reference evidence="4 5" key="1">
    <citation type="submission" date="2019-07" db="EMBL/GenBank/DDBJ databases">
        <title>New species of Amycolatopsis and Streptomyces.</title>
        <authorList>
            <person name="Duangmal K."/>
            <person name="Teo W.F.A."/>
            <person name="Lipun K."/>
        </authorList>
    </citation>
    <scope>NUCLEOTIDE SEQUENCE [LARGE SCALE GENOMIC DNA]</scope>
    <source>
        <strain evidence="4 5">NBRC 106415</strain>
    </source>
</reference>
<dbReference type="PANTHER" id="PTHR33495">
    <property type="entry name" value="ANTI-SIGMA FACTOR ANTAGONIST TM_1081-RELATED-RELATED"/>
    <property type="match status" value="1"/>
</dbReference>
<evidence type="ECO:0000256" key="2">
    <source>
        <dbReference type="RuleBase" id="RU003749"/>
    </source>
</evidence>
<dbReference type="InterPro" id="IPR003658">
    <property type="entry name" value="Anti-sigma_ant"/>
</dbReference>
<sequence>MLKFTPSRVTCRARNGFAITETPVTCLRSLDVVTPAPGDLRTLPRGSRMEAMSVHDDPEPPLRHLRVHREHGHTVLEFHGEIDILAAVEIIPYLDSATARPEPLIVIDLRPVEFFDCSGLRLLYRARRRVLAQGGRLHLLCTHELTLRVLKATGLTRLLPPSASLEEALARPEATSGTL</sequence>
<organism evidence="4 5">
    <name type="scientific">Streptomyces spongiae</name>
    <dbReference type="NCBI Taxonomy" id="565072"/>
    <lineage>
        <taxon>Bacteria</taxon>
        <taxon>Bacillati</taxon>
        <taxon>Actinomycetota</taxon>
        <taxon>Actinomycetes</taxon>
        <taxon>Kitasatosporales</taxon>
        <taxon>Streptomycetaceae</taxon>
        <taxon>Streptomyces</taxon>
    </lineage>
</organism>
<evidence type="ECO:0000313" key="5">
    <source>
        <dbReference type="Proteomes" id="UP000400924"/>
    </source>
</evidence>
<protein>
    <recommendedName>
        <fullName evidence="2">Anti-sigma factor antagonist</fullName>
    </recommendedName>
</protein>
<evidence type="ECO:0000256" key="1">
    <source>
        <dbReference type="ARBA" id="ARBA00009013"/>
    </source>
</evidence>
<feature type="domain" description="STAS" evidence="3">
    <location>
        <begin position="63"/>
        <end position="172"/>
    </location>
</feature>
<dbReference type="PROSITE" id="PS50801">
    <property type="entry name" value="STAS"/>
    <property type="match status" value="1"/>
</dbReference>
<comment type="caution">
    <text evidence="4">The sequence shown here is derived from an EMBL/GenBank/DDBJ whole genome shotgun (WGS) entry which is preliminary data.</text>
</comment>
<dbReference type="Proteomes" id="UP000400924">
    <property type="component" value="Unassembled WGS sequence"/>
</dbReference>
<proteinExistence type="inferred from homology"/>
<dbReference type="InterPro" id="IPR002645">
    <property type="entry name" value="STAS_dom"/>
</dbReference>
<dbReference type="InterPro" id="IPR036513">
    <property type="entry name" value="STAS_dom_sf"/>
</dbReference>
<evidence type="ECO:0000259" key="3">
    <source>
        <dbReference type="PROSITE" id="PS50801"/>
    </source>
</evidence>
<dbReference type="Gene3D" id="3.30.750.24">
    <property type="entry name" value="STAS domain"/>
    <property type="match status" value="1"/>
</dbReference>
<comment type="similarity">
    <text evidence="1 2">Belongs to the anti-sigma-factor antagonist family.</text>
</comment>
<dbReference type="PANTHER" id="PTHR33495:SF2">
    <property type="entry name" value="ANTI-SIGMA FACTOR ANTAGONIST TM_1081-RELATED"/>
    <property type="match status" value="1"/>
</dbReference>
<dbReference type="GO" id="GO:0043856">
    <property type="term" value="F:anti-sigma factor antagonist activity"/>
    <property type="evidence" value="ECO:0007669"/>
    <property type="project" value="InterPro"/>
</dbReference>
<dbReference type="SUPFAM" id="SSF52091">
    <property type="entry name" value="SpoIIaa-like"/>
    <property type="match status" value="1"/>
</dbReference>
<dbReference type="EMBL" id="VJZC01000042">
    <property type="protein sequence ID" value="MPY57363.1"/>
    <property type="molecule type" value="Genomic_DNA"/>
</dbReference>
<keyword evidence="5" id="KW-1185">Reference proteome</keyword>
<dbReference type="Pfam" id="PF01740">
    <property type="entry name" value="STAS"/>
    <property type="match status" value="1"/>
</dbReference>
<dbReference type="CDD" id="cd07043">
    <property type="entry name" value="STAS_anti-anti-sigma_factors"/>
    <property type="match status" value="1"/>
</dbReference>
<dbReference type="AlphaFoldDB" id="A0A5N8XCW9"/>